<dbReference type="Pfam" id="PF01520">
    <property type="entry name" value="Amidase_3"/>
    <property type="match status" value="1"/>
</dbReference>
<feature type="domain" description="MurNAc-LAA" evidence="5">
    <location>
        <begin position="258"/>
        <end position="412"/>
    </location>
</feature>
<evidence type="ECO:0000259" key="5">
    <source>
        <dbReference type="SMART" id="SM00646"/>
    </source>
</evidence>
<feature type="chain" id="PRO_5012677335" description="N-acetylmuramoyl-L-alanine amidase" evidence="4">
    <location>
        <begin position="21"/>
        <end position="424"/>
    </location>
</feature>
<accession>A0A2C9D8D6</accession>
<proteinExistence type="predicted"/>
<evidence type="ECO:0000313" key="6">
    <source>
        <dbReference type="EMBL" id="SON56440.1"/>
    </source>
</evidence>
<dbReference type="Proteomes" id="UP000223606">
    <property type="component" value="Chromosome 1"/>
</dbReference>
<dbReference type="AlphaFoldDB" id="A0A2C9D8D6"/>
<comment type="catalytic activity">
    <reaction evidence="1">
        <text>Hydrolyzes the link between N-acetylmuramoyl residues and L-amino acid residues in certain cell-wall glycopeptides.</text>
        <dbReference type="EC" id="3.5.1.28"/>
    </reaction>
</comment>
<evidence type="ECO:0000313" key="7">
    <source>
        <dbReference type="Proteomes" id="UP000223606"/>
    </source>
</evidence>
<evidence type="ECO:0000256" key="2">
    <source>
        <dbReference type="ARBA" id="ARBA00011901"/>
    </source>
</evidence>
<dbReference type="InterPro" id="IPR021731">
    <property type="entry name" value="AMIN_dom"/>
</dbReference>
<dbReference type="CDD" id="cd02696">
    <property type="entry name" value="MurNAc-LAA"/>
    <property type="match status" value="1"/>
</dbReference>
<dbReference type="GO" id="GO:0009253">
    <property type="term" value="P:peptidoglycan catabolic process"/>
    <property type="evidence" value="ECO:0007669"/>
    <property type="project" value="InterPro"/>
</dbReference>
<dbReference type="Pfam" id="PF11741">
    <property type="entry name" value="AMIN"/>
    <property type="match status" value="1"/>
</dbReference>
<feature type="signal peptide" evidence="4">
    <location>
        <begin position="1"/>
        <end position="20"/>
    </location>
</feature>
<sequence>MSRRQSTRKFFLMAAGLVTAALCASVPAAFGATSDTEQVDSASRPVVARDARIVGDAARTRFIMDLSQGIDISVFTLDDPYRIVVDLPETAFELPDGVGDAGRGLIEGFRFGMIGRGKSRIVIDAKGPVSIDKSFILPAVEGQPARLVIDIVSVSRKEFVAELARSATARKAMAEVAVSKSDRLPSGLVNADRIHPLIVIDPGHGGIDPGTVAPDGEREKDIVLAFAKALKAKLQASGQFDVLMTRDDDSFISLGDRVTFAHDHEADLFISVHADSTGEHDVRGATVYTLSDKASDRQAAALAAKENASDTIAGVDLSDEPKGVGSILIDLARRETRNFSLFFARDLVAGLSTSTRLIKNPHRSAGFQVLRAPDFPSVLVELGYLSNAQDVQMLTSDDWRDRVTDSIVDSVRSFFGHRVVSAAQ</sequence>
<organism evidence="6 7">
    <name type="scientific">Hartmannibacter diazotrophicus</name>
    <dbReference type="NCBI Taxonomy" id="1482074"/>
    <lineage>
        <taxon>Bacteria</taxon>
        <taxon>Pseudomonadati</taxon>
        <taxon>Pseudomonadota</taxon>
        <taxon>Alphaproteobacteria</taxon>
        <taxon>Hyphomicrobiales</taxon>
        <taxon>Pleomorphomonadaceae</taxon>
        <taxon>Hartmannibacter</taxon>
    </lineage>
</organism>
<dbReference type="KEGG" id="hdi:HDIA_2899"/>
<dbReference type="InterPro" id="IPR002508">
    <property type="entry name" value="MurNAc-LAA_cat"/>
</dbReference>
<dbReference type="RefSeq" id="WP_197708031.1">
    <property type="nucleotide sequence ID" value="NZ_LT960614.1"/>
</dbReference>
<keyword evidence="4" id="KW-0732">Signal</keyword>
<gene>
    <name evidence="6" type="primary">amiC_8</name>
    <name evidence="6" type="ORF">HDIA_2899</name>
</gene>
<evidence type="ECO:0000256" key="3">
    <source>
        <dbReference type="ARBA" id="ARBA00022801"/>
    </source>
</evidence>
<dbReference type="InterPro" id="IPR050695">
    <property type="entry name" value="N-acetylmuramoyl_amidase_3"/>
</dbReference>
<dbReference type="EC" id="3.5.1.28" evidence="2"/>
<keyword evidence="7" id="KW-1185">Reference proteome</keyword>
<keyword evidence="3 6" id="KW-0378">Hydrolase</keyword>
<dbReference type="GO" id="GO:0030288">
    <property type="term" value="C:outer membrane-bounded periplasmic space"/>
    <property type="evidence" value="ECO:0007669"/>
    <property type="project" value="TreeGrafter"/>
</dbReference>
<reference evidence="7" key="1">
    <citation type="submission" date="2017-09" db="EMBL/GenBank/DDBJ databases">
        <title>Genome sequence of Nannocystis excedens DSM 71.</title>
        <authorList>
            <person name="Blom J."/>
        </authorList>
    </citation>
    <scope>NUCLEOTIDE SEQUENCE [LARGE SCALE GENOMIC DNA]</scope>
    <source>
        <strain evidence="7">type strain: E19</strain>
    </source>
</reference>
<dbReference type="Gene3D" id="2.60.40.3500">
    <property type="match status" value="1"/>
</dbReference>
<evidence type="ECO:0000256" key="4">
    <source>
        <dbReference type="SAM" id="SignalP"/>
    </source>
</evidence>
<protein>
    <recommendedName>
        <fullName evidence="2">N-acetylmuramoyl-L-alanine amidase</fullName>
        <ecNumber evidence="2">3.5.1.28</ecNumber>
    </recommendedName>
</protein>
<name>A0A2C9D8D6_9HYPH</name>
<dbReference type="PANTHER" id="PTHR30404:SF0">
    <property type="entry name" value="N-ACETYLMURAMOYL-L-ALANINE AMIDASE AMIC"/>
    <property type="match status" value="1"/>
</dbReference>
<dbReference type="PANTHER" id="PTHR30404">
    <property type="entry name" value="N-ACETYLMURAMOYL-L-ALANINE AMIDASE"/>
    <property type="match status" value="1"/>
</dbReference>
<evidence type="ECO:0000256" key="1">
    <source>
        <dbReference type="ARBA" id="ARBA00001561"/>
    </source>
</evidence>
<dbReference type="Gene3D" id="3.40.630.40">
    <property type="entry name" value="Zn-dependent exopeptidases"/>
    <property type="match status" value="1"/>
</dbReference>
<dbReference type="SUPFAM" id="SSF53187">
    <property type="entry name" value="Zn-dependent exopeptidases"/>
    <property type="match status" value="1"/>
</dbReference>
<dbReference type="EMBL" id="LT960614">
    <property type="protein sequence ID" value="SON56440.1"/>
    <property type="molecule type" value="Genomic_DNA"/>
</dbReference>
<dbReference type="SMART" id="SM00646">
    <property type="entry name" value="Ami_3"/>
    <property type="match status" value="1"/>
</dbReference>
<dbReference type="GO" id="GO:0008745">
    <property type="term" value="F:N-acetylmuramoyl-L-alanine amidase activity"/>
    <property type="evidence" value="ECO:0007669"/>
    <property type="project" value="UniProtKB-EC"/>
</dbReference>